<evidence type="ECO:0000256" key="3">
    <source>
        <dbReference type="SAM" id="Phobius"/>
    </source>
</evidence>
<feature type="DNA-binding region" description="OmpR/PhoB-type" evidence="2">
    <location>
        <begin position="1"/>
        <end position="103"/>
    </location>
</feature>
<evidence type="ECO:0000256" key="1">
    <source>
        <dbReference type="ARBA" id="ARBA00023125"/>
    </source>
</evidence>
<dbReference type="SUPFAM" id="SSF46894">
    <property type="entry name" value="C-terminal effector domain of the bipartite response regulators"/>
    <property type="match status" value="1"/>
</dbReference>
<dbReference type="AlphaFoldDB" id="A0A7H8UIY7"/>
<dbReference type="SMART" id="SM00862">
    <property type="entry name" value="Trans_reg_C"/>
    <property type="match status" value="1"/>
</dbReference>
<evidence type="ECO:0000259" key="4">
    <source>
        <dbReference type="PROSITE" id="PS51755"/>
    </source>
</evidence>
<feature type="domain" description="OmpR/PhoB-type" evidence="4">
    <location>
        <begin position="1"/>
        <end position="103"/>
    </location>
</feature>
<dbReference type="Pfam" id="PF00486">
    <property type="entry name" value="Trans_reg_C"/>
    <property type="match status" value="1"/>
</dbReference>
<gene>
    <name evidence="5" type="ORF">HWQ14_20375</name>
</gene>
<evidence type="ECO:0000313" key="6">
    <source>
        <dbReference type="Proteomes" id="UP000509421"/>
    </source>
</evidence>
<dbReference type="Proteomes" id="UP000509421">
    <property type="component" value="Chromosome"/>
</dbReference>
<dbReference type="EMBL" id="CP056117">
    <property type="protein sequence ID" value="QKZ99861.1"/>
    <property type="molecule type" value="Genomic_DNA"/>
</dbReference>
<evidence type="ECO:0000256" key="2">
    <source>
        <dbReference type="PROSITE-ProRule" id="PRU01091"/>
    </source>
</evidence>
<keyword evidence="3" id="KW-1133">Transmembrane helix</keyword>
<dbReference type="InterPro" id="IPR001867">
    <property type="entry name" value="OmpR/PhoB-type_DNA-bd"/>
</dbReference>
<organism evidence="5 6">
    <name type="scientific">Enterobacter cloacae</name>
    <dbReference type="NCBI Taxonomy" id="550"/>
    <lineage>
        <taxon>Bacteria</taxon>
        <taxon>Pseudomonadati</taxon>
        <taxon>Pseudomonadota</taxon>
        <taxon>Gammaproteobacteria</taxon>
        <taxon>Enterobacterales</taxon>
        <taxon>Enterobacteriaceae</taxon>
        <taxon>Enterobacter</taxon>
        <taxon>Enterobacter cloacae complex</taxon>
    </lineage>
</organism>
<dbReference type="CDD" id="cd00383">
    <property type="entry name" value="trans_reg_C"/>
    <property type="match status" value="1"/>
</dbReference>
<dbReference type="GO" id="GO:0000160">
    <property type="term" value="P:phosphorelay signal transduction system"/>
    <property type="evidence" value="ECO:0007669"/>
    <property type="project" value="InterPro"/>
</dbReference>
<dbReference type="InterPro" id="IPR036388">
    <property type="entry name" value="WH-like_DNA-bd_sf"/>
</dbReference>
<protein>
    <submittedName>
        <fullName evidence="5">Winged helix-turn-helix domain-containing protein</fullName>
    </submittedName>
</protein>
<proteinExistence type="predicted"/>
<dbReference type="InterPro" id="IPR016032">
    <property type="entry name" value="Sig_transdc_resp-reg_C-effctor"/>
</dbReference>
<dbReference type="PROSITE" id="PS51755">
    <property type="entry name" value="OMPR_PHOB"/>
    <property type="match status" value="1"/>
</dbReference>
<keyword evidence="3" id="KW-0812">Transmembrane</keyword>
<dbReference type="GO" id="GO:0003677">
    <property type="term" value="F:DNA binding"/>
    <property type="evidence" value="ECO:0007669"/>
    <property type="project" value="UniProtKB-UniRule"/>
</dbReference>
<keyword evidence="1 2" id="KW-0238">DNA-binding</keyword>
<dbReference type="RefSeq" id="WP_148420730.1">
    <property type="nucleotide sequence ID" value="NZ_CP056117.1"/>
</dbReference>
<dbReference type="GO" id="GO:0006355">
    <property type="term" value="P:regulation of DNA-templated transcription"/>
    <property type="evidence" value="ECO:0007669"/>
    <property type="project" value="InterPro"/>
</dbReference>
<name>A0A7H8UIY7_ENTCL</name>
<feature type="transmembrane region" description="Helical" evidence="3">
    <location>
        <begin position="166"/>
        <end position="188"/>
    </location>
</feature>
<keyword evidence="3" id="KW-0472">Membrane</keyword>
<accession>A0A7H8UIY7</accession>
<evidence type="ECO:0000313" key="5">
    <source>
        <dbReference type="EMBL" id="QKZ99861.1"/>
    </source>
</evidence>
<dbReference type="Gene3D" id="1.10.10.10">
    <property type="entry name" value="Winged helix-like DNA-binding domain superfamily/Winged helix DNA-binding domain"/>
    <property type="match status" value="1"/>
</dbReference>
<reference evidence="5 6" key="1">
    <citation type="submission" date="2020-06" db="EMBL/GenBank/DDBJ databases">
        <title>Long-read sequencing of DSM26481-BlokeschLab.</title>
        <authorList>
            <person name="Blokesch M."/>
        </authorList>
    </citation>
    <scope>NUCLEOTIDE SEQUENCE [LARGE SCALE GENOMIC DNA]</scope>
    <source>
        <strain evidence="5 6">DSM 26481</strain>
    </source>
</reference>
<sequence>MLYIFNDKVVYDDTQCSLTNIDTNDTILLPATASRLLSLFIKYQGTTLTRTEILNSVWDEYGYKASNNTLSQYISLIRKNFQLLGDNTEFLITIPRTGFVLTTKVEVRLVESLTDASSFVSTLDNPLTPLEHSESLASFHTEHTDNSLIMTKDNLSSLLKENDIKYFHYINVLSFIILCSVLLLFYLYRGEIKTTKLYLAGKIDSCSVYTLYKSSKDLIGSKLVTIEHIAKDKLPCVANNFYISQLEDSLLYDKTGRLFISRCGYQDNISKVISTCKSLFTHE</sequence>